<dbReference type="InterPro" id="IPR001296">
    <property type="entry name" value="Glyco_trans_1"/>
</dbReference>
<dbReference type="Gene3D" id="3.40.50.2000">
    <property type="entry name" value="Glycogen Phosphorylase B"/>
    <property type="match status" value="1"/>
</dbReference>
<dbReference type="GO" id="GO:0016757">
    <property type="term" value="F:glycosyltransferase activity"/>
    <property type="evidence" value="ECO:0007669"/>
    <property type="project" value="UniProtKB-KW"/>
</dbReference>
<feature type="domain" description="Glycosyl transferase family 1" evidence="2">
    <location>
        <begin position="699"/>
        <end position="794"/>
    </location>
</feature>
<evidence type="ECO:0000256" key="1">
    <source>
        <dbReference type="ARBA" id="ARBA00022679"/>
    </source>
</evidence>
<keyword evidence="4" id="KW-1185">Reference proteome</keyword>
<dbReference type="Pfam" id="PF00534">
    <property type="entry name" value="Glycos_transf_1"/>
    <property type="match status" value="1"/>
</dbReference>
<proteinExistence type="predicted"/>
<reference evidence="3 4" key="1">
    <citation type="submission" date="2023-08" db="EMBL/GenBank/DDBJ databases">
        <title>Implementing the SeqCode for naming new Mesorhizobium species isolated from Vachellia karroo root nodules.</title>
        <authorList>
            <person name="Van Lill M."/>
        </authorList>
    </citation>
    <scope>NUCLEOTIDE SEQUENCE [LARGE SCALE GENOMIC DNA]</scope>
    <source>
        <strain evidence="3 4">VK25D</strain>
    </source>
</reference>
<evidence type="ECO:0000259" key="2">
    <source>
        <dbReference type="Pfam" id="PF00534"/>
    </source>
</evidence>
<dbReference type="EC" id="2.4.-.-" evidence="3"/>
<name>A0ABU5A1F9_9HYPH</name>
<keyword evidence="1 3" id="KW-0808">Transferase</keyword>
<sequence length="831" mass="93215">MIKKKRIFWLGMHKVLSQTELPRLRALGYEVFNPPYLSDVYDQSAVYDWVAPDSSLPKEALGILAKTNFFYDEIPPAAAEVLNAYFDAAIVTINPLWLAHFLKAYHGRVIYRTYGQPHSLSDELANLGALPLVTERNDFWFMPHSEKVTDIEDDWLRSRMMIVPYCLTQDVVDLRDTWDIEASGTELGLLCPRVADIPYYTTNYRHLKHYFPAKGYRIFGAQNVPVRDEQVIGTVDRSEFIRRLSQMRGFAYHYEEPTVCYLPPIEFMTLGGPVLFQKGSLLCRYFSATAPGRTNRIEELVKRSEQLRKGDRALSRELIESQVEVRKLYQPEYVWPIFDDAITRVLGETGANQAPELIYTPTVKIEAPAAETVLVAFHGFGPFVVRQNGEYHCAEGIARVVRQVIRALADLGLRVVVTARKEDVGRIHGFLNSAADRNLKIMVIDKDVPVGNRAITAMGRLRQIARARPFSANIDHLKGLCRARDIKNIPRALASTAAVAIFKALRRVEQQVDNFKLASGATPRAEYVDLINADSNIGHVLISHYHMFPELAHLEGKNVVLYLPDYMPHFYKGSVEMGATWQSAMIGRKMVAKARRILTNSAFTASYLPKTTLAARPENIVHVPLPYLNGSPGNAEVSGRFGVLPKYYAFYPTRDRPSKRLADFARTVAIVNERLKATGSEDQLIGLLTTPLVGKSASGAEEHLVSLSELTDAELGYLYKNALCLLFTSEMEGNFPTQITEALHLGVPVVATNIPLITLELAEASACLDLVDVGDCEGFADRVMSVLEDRAAAVLRQKEAEEAASRKFAYDNFKYGLSELFRRVPLASDRC</sequence>
<dbReference type="RefSeq" id="WP_320246492.1">
    <property type="nucleotide sequence ID" value="NZ_JAVIIQ010000003.1"/>
</dbReference>
<dbReference type="Proteomes" id="UP001285154">
    <property type="component" value="Unassembled WGS sequence"/>
</dbReference>
<accession>A0ABU5A1F9</accession>
<comment type="caution">
    <text evidence="3">The sequence shown here is derived from an EMBL/GenBank/DDBJ whole genome shotgun (WGS) entry which is preliminary data.</text>
</comment>
<keyword evidence="3" id="KW-0328">Glycosyltransferase</keyword>
<evidence type="ECO:0000313" key="4">
    <source>
        <dbReference type="Proteomes" id="UP001285154"/>
    </source>
</evidence>
<dbReference type="EMBL" id="JAVIIQ010000003">
    <property type="protein sequence ID" value="MDX8531115.1"/>
    <property type="molecule type" value="Genomic_DNA"/>
</dbReference>
<evidence type="ECO:0000313" key="3">
    <source>
        <dbReference type="EMBL" id="MDX8531115.1"/>
    </source>
</evidence>
<gene>
    <name evidence="3" type="ORF">RFM42_08990</name>
</gene>
<organism evidence="3 4">
    <name type="scientific">Mesorhizobium vachelliae</name>
    <dbReference type="NCBI Taxonomy" id="3072309"/>
    <lineage>
        <taxon>Bacteria</taxon>
        <taxon>Pseudomonadati</taxon>
        <taxon>Pseudomonadota</taxon>
        <taxon>Alphaproteobacteria</taxon>
        <taxon>Hyphomicrobiales</taxon>
        <taxon>Phyllobacteriaceae</taxon>
        <taxon>Mesorhizobium</taxon>
    </lineage>
</organism>
<dbReference type="SUPFAM" id="SSF53756">
    <property type="entry name" value="UDP-Glycosyltransferase/glycogen phosphorylase"/>
    <property type="match status" value="1"/>
</dbReference>
<dbReference type="PANTHER" id="PTHR46401:SF2">
    <property type="entry name" value="GLYCOSYLTRANSFERASE WBBK-RELATED"/>
    <property type="match status" value="1"/>
</dbReference>
<dbReference type="PANTHER" id="PTHR46401">
    <property type="entry name" value="GLYCOSYLTRANSFERASE WBBK-RELATED"/>
    <property type="match status" value="1"/>
</dbReference>
<protein>
    <submittedName>
        <fullName evidence="3">Glycosyltransferase</fullName>
        <ecNumber evidence="3">2.4.-.-</ecNumber>
    </submittedName>
</protein>